<evidence type="ECO:0000256" key="1">
    <source>
        <dbReference type="ARBA" id="ARBA00004123"/>
    </source>
</evidence>
<dbReference type="GO" id="GO:0000981">
    <property type="term" value="F:DNA-binding transcription factor activity, RNA polymerase II-specific"/>
    <property type="evidence" value="ECO:0007669"/>
    <property type="project" value="TreeGrafter"/>
</dbReference>
<dbReference type="GO" id="GO:0000977">
    <property type="term" value="F:RNA polymerase II transcription regulatory region sequence-specific DNA binding"/>
    <property type="evidence" value="ECO:0007669"/>
    <property type="project" value="TreeGrafter"/>
</dbReference>
<dbReference type="PROSITE" id="PS00028">
    <property type="entry name" value="ZINC_FINGER_C2H2_1"/>
    <property type="match status" value="7"/>
</dbReference>
<evidence type="ECO:0000259" key="11">
    <source>
        <dbReference type="PROSITE" id="PS50157"/>
    </source>
</evidence>
<feature type="compositionally biased region" description="Low complexity" evidence="10">
    <location>
        <begin position="767"/>
        <end position="783"/>
    </location>
</feature>
<evidence type="ECO:0000256" key="10">
    <source>
        <dbReference type="SAM" id="MobiDB-lite"/>
    </source>
</evidence>
<feature type="domain" description="C2H2-type" evidence="11">
    <location>
        <begin position="731"/>
        <end position="759"/>
    </location>
</feature>
<feature type="region of interest" description="Disordered" evidence="10">
    <location>
        <begin position="237"/>
        <end position="264"/>
    </location>
</feature>
<dbReference type="Gene3D" id="3.30.160.60">
    <property type="entry name" value="Classic Zinc Finger"/>
    <property type="match status" value="4"/>
</dbReference>
<evidence type="ECO:0000313" key="14">
    <source>
        <dbReference type="Proteomes" id="UP001292094"/>
    </source>
</evidence>
<dbReference type="SUPFAM" id="SSF57667">
    <property type="entry name" value="beta-beta-alpha zinc fingers"/>
    <property type="match status" value="3"/>
</dbReference>
<feature type="compositionally biased region" description="Basic and acidic residues" evidence="10">
    <location>
        <begin position="1108"/>
        <end position="1118"/>
    </location>
</feature>
<keyword evidence="4 8" id="KW-0863">Zinc-finger</keyword>
<evidence type="ECO:0000256" key="2">
    <source>
        <dbReference type="ARBA" id="ARBA00022723"/>
    </source>
</evidence>
<dbReference type="GO" id="GO:0008270">
    <property type="term" value="F:zinc ion binding"/>
    <property type="evidence" value="ECO:0007669"/>
    <property type="project" value="UniProtKB-KW"/>
</dbReference>
<feature type="domain" description="C2H2-type" evidence="11">
    <location>
        <begin position="649"/>
        <end position="677"/>
    </location>
</feature>
<evidence type="ECO:0000256" key="9">
    <source>
        <dbReference type="PROSITE-ProRule" id="PRU00309"/>
    </source>
</evidence>
<dbReference type="InterPro" id="IPR013087">
    <property type="entry name" value="Znf_C2H2_type"/>
</dbReference>
<keyword evidence="6 9" id="KW-0238">DNA-binding</keyword>
<dbReference type="SMART" id="SM00980">
    <property type="entry name" value="THAP"/>
    <property type="match status" value="1"/>
</dbReference>
<evidence type="ECO:0000256" key="5">
    <source>
        <dbReference type="ARBA" id="ARBA00022833"/>
    </source>
</evidence>
<comment type="caution">
    <text evidence="13">The sequence shown here is derived from an EMBL/GenBank/DDBJ whole genome shotgun (WGS) entry which is preliminary data.</text>
</comment>
<feature type="compositionally biased region" description="Low complexity" evidence="10">
    <location>
        <begin position="1178"/>
        <end position="1189"/>
    </location>
</feature>
<dbReference type="PANTHER" id="PTHR24381">
    <property type="entry name" value="ZINC FINGER PROTEIN"/>
    <property type="match status" value="1"/>
</dbReference>
<feature type="domain" description="C2H2-type" evidence="11">
    <location>
        <begin position="592"/>
        <end position="621"/>
    </location>
</feature>
<feature type="compositionally biased region" description="Polar residues" evidence="10">
    <location>
        <begin position="1077"/>
        <end position="1102"/>
    </location>
</feature>
<proteinExistence type="predicted"/>
<feature type="compositionally biased region" description="Basic and acidic residues" evidence="10">
    <location>
        <begin position="168"/>
        <end position="177"/>
    </location>
</feature>
<feature type="compositionally biased region" description="Low complexity" evidence="10">
    <location>
        <begin position="1134"/>
        <end position="1143"/>
    </location>
</feature>
<feature type="region of interest" description="Disordered" evidence="10">
    <location>
        <begin position="755"/>
        <end position="783"/>
    </location>
</feature>
<feature type="region of interest" description="Disordered" evidence="10">
    <location>
        <begin position="997"/>
        <end position="1023"/>
    </location>
</feature>
<feature type="region of interest" description="Disordered" evidence="10">
    <location>
        <begin position="136"/>
        <end position="179"/>
    </location>
</feature>
<feature type="domain" description="THAP-type" evidence="12">
    <location>
        <begin position="1"/>
        <end position="81"/>
    </location>
</feature>
<protein>
    <submittedName>
        <fullName evidence="13">Uncharacterized protein</fullName>
    </submittedName>
</protein>
<evidence type="ECO:0000259" key="12">
    <source>
        <dbReference type="PROSITE" id="PS50950"/>
    </source>
</evidence>
<feature type="domain" description="C2H2-type" evidence="11">
    <location>
        <begin position="533"/>
        <end position="560"/>
    </location>
</feature>
<organism evidence="13 14">
    <name type="scientific">Petrolisthes manimaculis</name>
    <dbReference type="NCBI Taxonomy" id="1843537"/>
    <lineage>
        <taxon>Eukaryota</taxon>
        <taxon>Metazoa</taxon>
        <taxon>Ecdysozoa</taxon>
        <taxon>Arthropoda</taxon>
        <taxon>Crustacea</taxon>
        <taxon>Multicrustacea</taxon>
        <taxon>Malacostraca</taxon>
        <taxon>Eumalacostraca</taxon>
        <taxon>Eucarida</taxon>
        <taxon>Decapoda</taxon>
        <taxon>Pleocyemata</taxon>
        <taxon>Anomura</taxon>
        <taxon>Galatheoidea</taxon>
        <taxon>Porcellanidae</taxon>
        <taxon>Petrolisthes</taxon>
    </lineage>
</organism>
<comment type="subcellular location">
    <subcellularLocation>
        <location evidence="1">Nucleus</location>
    </subcellularLocation>
</comment>
<gene>
    <name evidence="13" type="ORF">Pmani_022345</name>
</gene>
<keyword evidence="7" id="KW-0539">Nucleus</keyword>
<name>A0AAE1PD54_9EUCA</name>
<feature type="domain" description="C2H2-type" evidence="11">
    <location>
        <begin position="706"/>
        <end position="732"/>
    </location>
</feature>
<dbReference type="PROSITE" id="PS50950">
    <property type="entry name" value="ZF_THAP"/>
    <property type="match status" value="1"/>
</dbReference>
<evidence type="ECO:0000256" key="7">
    <source>
        <dbReference type="ARBA" id="ARBA00023242"/>
    </source>
</evidence>
<evidence type="ECO:0000256" key="4">
    <source>
        <dbReference type="ARBA" id="ARBA00022771"/>
    </source>
</evidence>
<dbReference type="InterPro" id="IPR006612">
    <property type="entry name" value="THAP_Znf"/>
</dbReference>
<evidence type="ECO:0000256" key="3">
    <source>
        <dbReference type="ARBA" id="ARBA00022737"/>
    </source>
</evidence>
<dbReference type="SUPFAM" id="SSF57716">
    <property type="entry name" value="Glucocorticoid receptor-like (DNA-binding domain)"/>
    <property type="match status" value="1"/>
</dbReference>
<dbReference type="PROSITE" id="PS50157">
    <property type="entry name" value="ZINC_FINGER_C2H2_2"/>
    <property type="match status" value="6"/>
</dbReference>
<accession>A0AAE1PD54</accession>
<evidence type="ECO:0000313" key="13">
    <source>
        <dbReference type="EMBL" id="KAK4305776.1"/>
    </source>
</evidence>
<keyword evidence="5" id="KW-0862">Zinc</keyword>
<reference evidence="13" key="1">
    <citation type="submission" date="2023-11" db="EMBL/GenBank/DDBJ databases">
        <title>Genome assemblies of two species of porcelain crab, Petrolisthes cinctipes and Petrolisthes manimaculis (Anomura: Porcellanidae).</title>
        <authorList>
            <person name="Angst P."/>
        </authorList>
    </citation>
    <scope>NUCLEOTIDE SEQUENCE</scope>
    <source>
        <strain evidence="13">PB745_02</strain>
        <tissue evidence="13">Gill</tissue>
    </source>
</reference>
<keyword evidence="3" id="KW-0677">Repeat</keyword>
<feature type="domain" description="C2H2-type" evidence="11">
    <location>
        <begin position="621"/>
        <end position="648"/>
    </location>
</feature>
<evidence type="ECO:0000256" key="8">
    <source>
        <dbReference type="PROSITE-ProRule" id="PRU00042"/>
    </source>
</evidence>
<dbReference type="PANTHER" id="PTHR24381:SF393">
    <property type="entry name" value="CHROMATIN-LINKED ADAPTOR FOR MSL PROTEINS, ISOFORM B"/>
    <property type="match status" value="1"/>
</dbReference>
<dbReference type="Proteomes" id="UP001292094">
    <property type="component" value="Unassembled WGS sequence"/>
</dbReference>
<keyword evidence="14" id="KW-1185">Reference proteome</keyword>
<feature type="region of interest" description="Disordered" evidence="10">
    <location>
        <begin position="1077"/>
        <end position="1189"/>
    </location>
</feature>
<keyword evidence="2" id="KW-0479">Metal-binding</keyword>
<feature type="compositionally biased region" description="Basic and acidic residues" evidence="10">
    <location>
        <begin position="1010"/>
        <end position="1023"/>
    </location>
</feature>
<dbReference type="SMART" id="SM00355">
    <property type="entry name" value="ZnF_C2H2"/>
    <property type="match status" value="9"/>
</dbReference>
<dbReference type="EMBL" id="JAWZYT010002234">
    <property type="protein sequence ID" value="KAK4305776.1"/>
    <property type="molecule type" value="Genomic_DNA"/>
</dbReference>
<evidence type="ECO:0000256" key="6">
    <source>
        <dbReference type="ARBA" id="ARBA00023125"/>
    </source>
</evidence>
<dbReference type="InterPro" id="IPR036236">
    <property type="entry name" value="Znf_C2H2_sf"/>
</dbReference>
<dbReference type="GO" id="GO:0005634">
    <property type="term" value="C:nucleus"/>
    <property type="evidence" value="ECO:0007669"/>
    <property type="project" value="UniProtKB-SubCell"/>
</dbReference>
<sequence>MGRVCVVCQGPGKNGRTVFPFPRSHEQRAAWLTALPILPITSVEGWSPGRKYGVCDRHFLSQDVLLGPKTSLTGRAVPVTELCLQTPHTEMPQSRLRALLTELDQSRLQAPTPTPRQGLRLNLMTPPHTAEMRQNQTAASVSRRGNNTGRNILVGDVNDTVGLGSEGETGKKEEKGKVGTGRWQVEVTHVENELTPERIEKGKSRIDKLQVDEGEDTGNEGKVEGKARERNITIRCPGEEGNMTSKVGAGVKRKGKGVAGRRPVKKAQKFDATKGIAVVNPCVLPDKLYEASSENELLMPEDEVHHNKNSPCENNTTSNTCLVCGKRSGALGLVCVLRVCKVSNITTSLGALVARIVGRSKREVTNVSAKMCSRCLSLIQEVVKIEQHLKTKKHIIRDMFETTFQNQCEKTKVDMKGSQNKDSILSKEHCETDCTTPLVTDSITSVAGCKGENSSDNYVPAKIESDDIRKSSRRKASVKNYQCPHCKEEFTGLALWVQHLFKHSDGEDGVYEDETKTKTVAPKVKKKSKPLNNPCDKCGKLFSTKRGLHAHASEHTKRSDCLVCGRFLTTRARLKAHLFKFHGIGEEKVKKVKCYRCGKLFGTMAGLRYHLNVVHHIGPKYVCEHCKKVFHYHVPYRSHMLYNHGEKKVVCQTCGEKFFTISKLNTHINAVHRGAQSWTCNKCEDKFTTHTAYRHHMNIKHLRVQHTCSYCKSQFRKRSSLLTHLTKHSIHTCRDCGETFLCNDALRTHMSVTHGKEMSIKGKRKQQQNIQQTNQQHMQQSHQCVQQQQGQQVQQQNQEQQQQHVTSIVINDLLMTAVEIKSSDHLEMGTDHIEIPAEHLNIPPEHIIEIPAEHIAIPPEHIDIPPEGLELRAKDIQIPPRHMDVEIPSEHVEMTTVHMELPTPHQHIEMQPDHTQIRSEVAKMGSDHIDMKSEHIDMKTEHVKMGSENMGMSQRMSLINVQILGEMEDGEEVPLGSEQVMLTQAAHQLAIPTHLTEDDLEGSGHGCSHSLEEPGHSLDVSDHGLEAQGHTHTLEVSSHALVSSPVLETSSDTLEPSNSISDHHSHVLEATTVTTLKTPGNSHSLESHGAQESPQSTSLDTQRQQHHTLVEDVDEHHHLSPHPMPSPTIHHLNHTLPSSSTHHLPPHPLNSPSIHDLPTHPLTSPSTHHHLNHPLPSPSTHHLPSSCTPHHCSPLQPVIVAQVEGKGDGGGSEGGGGSTAGVVEQAKVELQPLSLTMDNEGEVKYQEIGLIHLLQTQKSVSSDVRKCYIRTGGIVKILCLPYFSNSRNKTPTEVCHHHYQTSKFLLFSSVLFFKT</sequence>
<feature type="compositionally biased region" description="Polar residues" evidence="10">
    <location>
        <begin position="136"/>
        <end position="150"/>
    </location>
</feature>